<dbReference type="PANTHER" id="PTHR47447:SF17">
    <property type="entry name" value="OS12G0638900 PROTEIN"/>
    <property type="match status" value="1"/>
</dbReference>
<dbReference type="Pfam" id="PF13812">
    <property type="entry name" value="PPR_3"/>
    <property type="match status" value="1"/>
</dbReference>
<keyword evidence="2" id="KW-0677">Repeat</keyword>
<dbReference type="NCBIfam" id="TIGR00756">
    <property type="entry name" value="PPR"/>
    <property type="match status" value="5"/>
</dbReference>
<gene>
    <name evidence="5" type="ORF">LUZ61_020534</name>
</gene>
<feature type="repeat" description="PPR" evidence="4">
    <location>
        <begin position="509"/>
        <end position="543"/>
    </location>
</feature>
<dbReference type="AlphaFoldDB" id="A0AAD5ZDI4"/>
<proteinExistence type="inferred from homology"/>
<dbReference type="Proteomes" id="UP001210211">
    <property type="component" value="Unassembled WGS sequence"/>
</dbReference>
<dbReference type="Pfam" id="PF13041">
    <property type="entry name" value="PPR_2"/>
    <property type="match status" value="2"/>
</dbReference>
<feature type="repeat" description="PPR" evidence="4">
    <location>
        <begin position="402"/>
        <end position="436"/>
    </location>
</feature>
<evidence type="ECO:0000256" key="3">
    <source>
        <dbReference type="ARBA" id="ARBA00022946"/>
    </source>
</evidence>
<dbReference type="EMBL" id="JAMRDG010000002">
    <property type="protein sequence ID" value="KAJ3691370.1"/>
    <property type="molecule type" value="Genomic_DNA"/>
</dbReference>
<comment type="similarity">
    <text evidence="1">Belongs to the PPR family. P subfamily.</text>
</comment>
<feature type="repeat" description="PPR" evidence="4">
    <location>
        <begin position="259"/>
        <end position="293"/>
    </location>
</feature>
<evidence type="ECO:0000256" key="2">
    <source>
        <dbReference type="ARBA" id="ARBA00022737"/>
    </source>
</evidence>
<feature type="repeat" description="PPR" evidence="4">
    <location>
        <begin position="437"/>
        <end position="471"/>
    </location>
</feature>
<evidence type="ECO:0008006" key="7">
    <source>
        <dbReference type="Google" id="ProtNLM"/>
    </source>
</evidence>
<evidence type="ECO:0000313" key="5">
    <source>
        <dbReference type="EMBL" id="KAJ3691370.1"/>
    </source>
</evidence>
<keyword evidence="6" id="KW-1185">Reference proteome</keyword>
<evidence type="ECO:0000256" key="4">
    <source>
        <dbReference type="PROSITE-ProRule" id="PRU00708"/>
    </source>
</evidence>
<dbReference type="Pfam" id="PF01535">
    <property type="entry name" value="PPR"/>
    <property type="match status" value="1"/>
</dbReference>
<dbReference type="InterPro" id="IPR002885">
    <property type="entry name" value="PPR_rpt"/>
</dbReference>
<dbReference type="PANTHER" id="PTHR47447">
    <property type="entry name" value="OS03G0856100 PROTEIN"/>
    <property type="match status" value="1"/>
</dbReference>
<feature type="repeat" description="PPR" evidence="4">
    <location>
        <begin position="224"/>
        <end position="258"/>
    </location>
</feature>
<protein>
    <recommendedName>
        <fullName evidence="7">Pentatricopeptide repeat-containing protein</fullName>
    </recommendedName>
</protein>
<dbReference type="PROSITE" id="PS51375">
    <property type="entry name" value="PPR"/>
    <property type="match status" value="7"/>
</dbReference>
<reference evidence="5 6" key="1">
    <citation type="journal article" date="2022" name="Cell">
        <title>Repeat-based holocentromeres influence genome architecture and karyotype evolution.</title>
        <authorList>
            <person name="Hofstatter P.G."/>
            <person name="Thangavel G."/>
            <person name="Lux T."/>
            <person name="Neumann P."/>
            <person name="Vondrak T."/>
            <person name="Novak P."/>
            <person name="Zhang M."/>
            <person name="Costa L."/>
            <person name="Castellani M."/>
            <person name="Scott A."/>
            <person name="Toegelov H."/>
            <person name="Fuchs J."/>
            <person name="Mata-Sucre Y."/>
            <person name="Dias Y."/>
            <person name="Vanzela A.L.L."/>
            <person name="Huettel B."/>
            <person name="Almeida C.C.S."/>
            <person name="Simkova H."/>
            <person name="Souza G."/>
            <person name="Pedrosa-Harand A."/>
            <person name="Macas J."/>
            <person name="Mayer K.F.X."/>
            <person name="Houben A."/>
            <person name="Marques A."/>
        </authorList>
    </citation>
    <scope>NUCLEOTIDE SEQUENCE [LARGE SCALE GENOMIC DNA]</scope>
    <source>
        <strain evidence="5">RhyTen1mFocal</strain>
    </source>
</reference>
<dbReference type="InterPro" id="IPR011990">
    <property type="entry name" value="TPR-like_helical_dom_sf"/>
</dbReference>
<feature type="repeat" description="PPR" evidence="4">
    <location>
        <begin position="294"/>
        <end position="328"/>
    </location>
</feature>
<evidence type="ECO:0000256" key="1">
    <source>
        <dbReference type="ARBA" id="ARBA00007626"/>
    </source>
</evidence>
<feature type="repeat" description="PPR" evidence="4">
    <location>
        <begin position="472"/>
        <end position="506"/>
    </location>
</feature>
<sequence length="550" mass="61676">MYRYLKSELISNRSIGLLRVFPFLEKTQLKNKSFFRFFSAVAVLSQNLDYSSGEDKQSFPLRLNSTQVCSNLQKLRTNPSVAIAYFKDCESLGFCHDISTYTAIISILSSSNRKSRLVSLFSNLISLYTNPGHQILSSLFFSLSQSGGEPGLVSFALDALFKAYRTCRRAPQEAVDVFFLLGKLGFLPTLQSCNFLLSFVADAGKDQTLKHVFEQMNGFGINLDTYSFTILMKFYLNAKQHSEAIEVWQQMEKAGIKPDSVTYMTFLSGICACKRYDLSCDILQAMVTNGMQVSPKHFNIVFSGLCKESKLEEAGKLLQIMSKQGVQLDNYSYGRLIEANCAKGNLENFNMALDLCREMTDRGIGITPRIATRILQGLDKLGLNEDIWLFFEKFKELGVVPDRVLYNFALNALGRSRSTEEAMKLIQEMRNSGLEPDRKHYTCLIGGFRNRGDAMSAQAMFVEMLKLGLKPDTVTYNVLLSSFFSNSLNDKAIVLLGRMIVQGIELNVKENTYGLVIEGFCKGGRASEAELLFKVLRQRGSLIVQGIGAE</sequence>
<comment type="caution">
    <text evidence="5">The sequence shown here is derived from an EMBL/GenBank/DDBJ whole genome shotgun (WGS) entry which is preliminary data.</text>
</comment>
<keyword evidence="3" id="KW-0809">Transit peptide</keyword>
<organism evidence="5 6">
    <name type="scientific">Rhynchospora tenuis</name>
    <dbReference type="NCBI Taxonomy" id="198213"/>
    <lineage>
        <taxon>Eukaryota</taxon>
        <taxon>Viridiplantae</taxon>
        <taxon>Streptophyta</taxon>
        <taxon>Embryophyta</taxon>
        <taxon>Tracheophyta</taxon>
        <taxon>Spermatophyta</taxon>
        <taxon>Magnoliopsida</taxon>
        <taxon>Liliopsida</taxon>
        <taxon>Poales</taxon>
        <taxon>Cyperaceae</taxon>
        <taxon>Cyperoideae</taxon>
        <taxon>Rhynchosporeae</taxon>
        <taxon>Rhynchospora</taxon>
    </lineage>
</organism>
<name>A0AAD5ZDI4_9POAL</name>
<accession>A0AAD5ZDI4</accession>
<evidence type="ECO:0000313" key="6">
    <source>
        <dbReference type="Proteomes" id="UP001210211"/>
    </source>
</evidence>
<dbReference type="Gene3D" id="1.25.40.10">
    <property type="entry name" value="Tetratricopeptide repeat domain"/>
    <property type="match status" value="2"/>
</dbReference>